<dbReference type="SMART" id="SM00342">
    <property type="entry name" value="HTH_ARAC"/>
    <property type="match status" value="1"/>
</dbReference>
<keyword evidence="3" id="KW-0804">Transcription</keyword>
<dbReference type="PROSITE" id="PS01124">
    <property type="entry name" value="HTH_ARAC_FAMILY_2"/>
    <property type="match status" value="1"/>
</dbReference>
<keyword evidence="6" id="KW-1185">Reference proteome</keyword>
<keyword evidence="2" id="KW-0238">DNA-binding</keyword>
<reference evidence="5 6" key="1">
    <citation type="submission" date="2022-10" db="EMBL/GenBank/DDBJ databases">
        <title>Marinomonas transparenta sp. nov. and Marinomonas sargassi sp. nov., isolated from marine alga (Sargassum natans (L.) Gaillon).</title>
        <authorList>
            <person name="Wang Y."/>
        </authorList>
    </citation>
    <scope>NUCLEOTIDE SEQUENCE [LARGE SCALE GENOMIC DNA]</scope>
    <source>
        <strain evidence="5 6">C2222</strain>
    </source>
</reference>
<evidence type="ECO:0000313" key="6">
    <source>
        <dbReference type="Proteomes" id="UP001209713"/>
    </source>
</evidence>
<dbReference type="RefSeq" id="WP_263529228.1">
    <property type="nucleotide sequence ID" value="NZ_JAOVZB010000001.1"/>
</dbReference>
<dbReference type="InterPro" id="IPR018060">
    <property type="entry name" value="HTH_AraC"/>
</dbReference>
<name>A0ABT2YQ18_9GAMM</name>
<proteinExistence type="predicted"/>
<feature type="domain" description="HTH araC/xylS-type" evidence="4">
    <location>
        <begin position="1"/>
        <end position="73"/>
    </location>
</feature>
<dbReference type="InterPro" id="IPR009057">
    <property type="entry name" value="Homeodomain-like_sf"/>
</dbReference>
<dbReference type="Gene3D" id="1.10.10.60">
    <property type="entry name" value="Homeodomain-like"/>
    <property type="match status" value="2"/>
</dbReference>
<dbReference type="InterPro" id="IPR050204">
    <property type="entry name" value="AraC_XylS_family_regulators"/>
</dbReference>
<evidence type="ECO:0000259" key="4">
    <source>
        <dbReference type="PROSITE" id="PS01124"/>
    </source>
</evidence>
<evidence type="ECO:0000313" key="5">
    <source>
        <dbReference type="EMBL" id="MCV2401855.1"/>
    </source>
</evidence>
<keyword evidence="1" id="KW-0805">Transcription regulation</keyword>
<comment type="caution">
    <text evidence="5">The sequence shown here is derived from an EMBL/GenBank/DDBJ whole genome shotgun (WGS) entry which is preliminary data.</text>
</comment>
<evidence type="ECO:0000256" key="3">
    <source>
        <dbReference type="ARBA" id="ARBA00023163"/>
    </source>
</evidence>
<protein>
    <submittedName>
        <fullName evidence="5">Helix-turn-helix domain-containing protein</fullName>
    </submittedName>
</protein>
<dbReference type="PANTHER" id="PTHR46796">
    <property type="entry name" value="HTH-TYPE TRANSCRIPTIONAL ACTIVATOR RHAS-RELATED"/>
    <property type="match status" value="1"/>
</dbReference>
<dbReference type="Pfam" id="PF12833">
    <property type="entry name" value="HTH_18"/>
    <property type="match status" value="1"/>
</dbReference>
<organism evidence="5 6">
    <name type="scientific">Marinomonas sargassi</name>
    <dbReference type="NCBI Taxonomy" id="2984494"/>
    <lineage>
        <taxon>Bacteria</taxon>
        <taxon>Pseudomonadati</taxon>
        <taxon>Pseudomonadota</taxon>
        <taxon>Gammaproteobacteria</taxon>
        <taxon>Oceanospirillales</taxon>
        <taxon>Oceanospirillaceae</taxon>
        <taxon>Marinomonas</taxon>
    </lineage>
</organism>
<accession>A0ABT2YQ18</accession>
<dbReference type="InterPro" id="IPR020449">
    <property type="entry name" value="Tscrpt_reg_AraC-type_HTH"/>
</dbReference>
<sequence>MSKYHFLRCFRDYFGMTPHRYWQNHRLSKARQALETGMSISDAAYTFGFNDLSYFNRCFKPVFGMTPYQFQRSLHTL</sequence>
<evidence type="ECO:0000256" key="1">
    <source>
        <dbReference type="ARBA" id="ARBA00023015"/>
    </source>
</evidence>
<dbReference type="Proteomes" id="UP001209713">
    <property type="component" value="Unassembled WGS sequence"/>
</dbReference>
<dbReference type="SUPFAM" id="SSF46689">
    <property type="entry name" value="Homeodomain-like"/>
    <property type="match status" value="1"/>
</dbReference>
<dbReference type="EMBL" id="JAOVZB010000001">
    <property type="protein sequence ID" value="MCV2401855.1"/>
    <property type="molecule type" value="Genomic_DNA"/>
</dbReference>
<dbReference type="PRINTS" id="PR00032">
    <property type="entry name" value="HTHARAC"/>
</dbReference>
<gene>
    <name evidence="5" type="ORF">OFY17_03050</name>
</gene>
<evidence type="ECO:0000256" key="2">
    <source>
        <dbReference type="ARBA" id="ARBA00023125"/>
    </source>
</evidence>